<comment type="pathway">
    <text evidence="3">Cofactor biosynthesis; riboflavin biosynthesis; riboflavin from 2-hydroxy-3-oxobutyl phosphate and 5-amino-6-(D-ribitylamino)uracil: step 2/2.</text>
</comment>
<evidence type="ECO:0000256" key="10">
    <source>
        <dbReference type="PROSITE-ProRule" id="PRU00524"/>
    </source>
</evidence>
<dbReference type="InterPro" id="IPR023366">
    <property type="entry name" value="ATP_synth_asu-like_sf"/>
</dbReference>
<keyword evidence="13" id="KW-1185">Reference proteome</keyword>
<dbReference type="Proteomes" id="UP000256599">
    <property type="component" value="Unassembled WGS sequence"/>
</dbReference>
<reference evidence="12 13" key="1">
    <citation type="submission" date="2018-04" db="EMBL/GenBank/DDBJ databases">
        <title>Novel Campyloabacter and Helicobacter Species and Strains.</title>
        <authorList>
            <person name="Mannion A.J."/>
            <person name="Shen Z."/>
            <person name="Fox J.G."/>
        </authorList>
    </citation>
    <scope>NUCLEOTIDE SEQUENCE [LARGE SCALE GENOMIC DNA]</scope>
    <source>
        <strain evidence="12 13">MIT 98-6070</strain>
    </source>
</reference>
<evidence type="ECO:0000256" key="1">
    <source>
        <dbReference type="ARBA" id="ARBA00000968"/>
    </source>
</evidence>
<evidence type="ECO:0000256" key="9">
    <source>
        <dbReference type="NCBIfam" id="TIGR00187"/>
    </source>
</evidence>
<organism evidence="12 13">
    <name type="scientific">Helicobacter marmotae</name>
    <dbReference type="NCBI Taxonomy" id="152490"/>
    <lineage>
        <taxon>Bacteria</taxon>
        <taxon>Pseudomonadati</taxon>
        <taxon>Campylobacterota</taxon>
        <taxon>Epsilonproteobacteria</taxon>
        <taxon>Campylobacterales</taxon>
        <taxon>Helicobacteraceae</taxon>
        <taxon>Helicobacter</taxon>
    </lineage>
</organism>
<dbReference type="GO" id="GO:0009231">
    <property type="term" value="P:riboflavin biosynthetic process"/>
    <property type="evidence" value="ECO:0007669"/>
    <property type="project" value="UniProtKB-KW"/>
</dbReference>
<dbReference type="EMBL" id="NXLR01000004">
    <property type="protein sequence ID" value="RDU60314.1"/>
    <property type="molecule type" value="Genomic_DNA"/>
</dbReference>
<evidence type="ECO:0000256" key="7">
    <source>
        <dbReference type="ARBA" id="ARBA00022679"/>
    </source>
</evidence>
<dbReference type="PANTHER" id="PTHR21098:SF12">
    <property type="entry name" value="RIBOFLAVIN SYNTHASE"/>
    <property type="match status" value="1"/>
</dbReference>
<dbReference type="OrthoDB" id="9788537at2"/>
<dbReference type="CDD" id="cd00402">
    <property type="entry name" value="Riboflavin_synthase_like"/>
    <property type="match status" value="1"/>
</dbReference>
<dbReference type="EC" id="2.5.1.9" evidence="4 9"/>
<protein>
    <recommendedName>
        <fullName evidence="5 9">Riboflavin synthase</fullName>
        <ecNumber evidence="4 9">2.5.1.9</ecNumber>
    </recommendedName>
</protein>
<dbReference type="FunFam" id="2.40.30.20:FF:000004">
    <property type="entry name" value="Riboflavin synthase, alpha subunit"/>
    <property type="match status" value="1"/>
</dbReference>
<dbReference type="InterPro" id="IPR026017">
    <property type="entry name" value="Lumazine-bd_dom"/>
</dbReference>
<feature type="domain" description="Lumazine-binding" evidence="11">
    <location>
        <begin position="1"/>
        <end position="89"/>
    </location>
</feature>
<dbReference type="AlphaFoldDB" id="A0A3D8I6F7"/>
<evidence type="ECO:0000313" key="12">
    <source>
        <dbReference type="EMBL" id="RDU60314.1"/>
    </source>
</evidence>
<evidence type="ECO:0000256" key="8">
    <source>
        <dbReference type="ARBA" id="ARBA00022737"/>
    </source>
</evidence>
<proteinExistence type="predicted"/>
<evidence type="ECO:0000256" key="5">
    <source>
        <dbReference type="ARBA" id="ARBA00013950"/>
    </source>
</evidence>
<keyword evidence="8" id="KW-0677">Repeat</keyword>
<keyword evidence="6" id="KW-0686">Riboflavin biosynthesis</keyword>
<comment type="caution">
    <text evidence="12">The sequence shown here is derived from an EMBL/GenBank/DDBJ whole genome shotgun (WGS) entry which is preliminary data.</text>
</comment>
<dbReference type="SUPFAM" id="SSF63380">
    <property type="entry name" value="Riboflavin synthase domain-like"/>
    <property type="match status" value="2"/>
</dbReference>
<dbReference type="Pfam" id="PF00677">
    <property type="entry name" value="Lum_binding"/>
    <property type="match status" value="2"/>
</dbReference>
<evidence type="ECO:0000259" key="11">
    <source>
        <dbReference type="PROSITE" id="PS51177"/>
    </source>
</evidence>
<feature type="repeat" description="Lumazine-binding" evidence="10">
    <location>
        <begin position="90"/>
        <end position="186"/>
    </location>
</feature>
<evidence type="ECO:0000256" key="3">
    <source>
        <dbReference type="ARBA" id="ARBA00004887"/>
    </source>
</evidence>
<dbReference type="GO" id="GO:0004746">
    <property type="term" value="F:riboflavin synthase activity"/>
    <property type="evidence" value="ECO:0007669"/>
    <property type="project" value="UniProtKB-UniRule"/>
</dbReference>
<evidence type="ECO:0000256" key="4">
    <source>
        <dbReference type="ARBA" id="ARBA00012827"/>
    </source>
</evidence>
<comment type="function">
    <text evidence="2">Catalyzes the dismutation of two molecules of 6,7-dimethyl-8-ribityllumazine, resulting in the formation of riboflavin and 5-amino-6-(D-ribitylamino)uracil.</text>
</comment>
<name>A0A3D8I6F7_9HELI</name>
<dbReference type="NCBIfam" id="NF006767">
    <property type="entry name" value="PRK09289.1"/>
    <property type="match status" value="1"/>
</dbReference>
<dbReference type="PROSITE" id="PS51177">
    <property type="entry name" value="LUMAZINE_BIND"/>
    <property type="match status" value="2"/>
</dbReference>
<feature type="repeat" description="Lumazine-binding" evidence="10">
    <location>
        <begin position="1"/>
        <end position="89"/>
    </location>
</feature>
<dbReference type="InterPro" id="IPR017938">
    <property type="entry name" value="Riboflavin_synthase-like_b-brl"/>
</dbReference>
<dbReference type="NCBIfam" id="TIGR00187">
    <property type="entry name" value="ribE"/>
    <property type="match status" value="1"/>
</dbReference>
<evidence type="ECO:0000313" key="13">
    <source>
        <dbReference type="Proteomes" id="UP000256599"/>
    </source>
</evidence>
<evidence type="ECO:0000256" key="2">
    <source>
        <dbReference type="ARBA" id="ARBA00002803"/>
    </source>
</evidence>
<dbReference type="PIRSF" id="PIRSF000498">
    <property type="entry name" value="Riboflavin_syn_A"/>
    <property type="match status" value="1"/>
</dbReference>
<comment type="catalytic activity">
    <reaction evidence="1">
        <text>2 6,7-dimethyl-8-(1-D-ribityl)lumazine + H(+) = 5-amino-6-(D-ribitylamino)uracil + riboflavin</text>
        <dbReference type="Rhea" id="RHEA:20772"/>
        <dbReference type="ChEBI" id="CHEBI:15378"/>
        <dbReference type="ChEBI" id="CHEBI:15934"/>
        <dbReference type="ChEBI" id="CHEBI:57986"/>
        <dbReference type="ChEBI" id="CHEBI:58201"/>
        <dbReference type="EC" id="2.5.1.9"/>
    </reaction>
</comment>
<dbReference type="Gene3D" id="2.40.30.20">
    <property type="match status" value="2"/>
</dbReference>
<sequence>MFSGLVRHIAQVKSFTHNTLEILTPYQAQIGDSIAINGACLTAMTFFSGGMSMELSKHTQESVALENYRQGAFVHLEPALQVGDRFDGHIVQGHIDGVGRIVSISHHGDSSDFWIEIPNDVVPYIIPKGSICVEGISLTIVECTKNTFKLTLIPHTLQTTLFGKFEVGRRVNIETDIITRSVVSTMRALLSQQDKNLSKSLSKSPSWNDIDMLNLSY</sequence>
<keyword evidence="7" id="KW-0808">Transferase</keyword>
<dbReference type="RefSeq" id="WP_104699561.1">
    <property type="nucleotide sequence ID" value="NZ_FZPP01000007.1"/>
</dbReference>
<accession>A0A3D8I6F7</accession>
<dbReference type="InterPro" id="IPR001783">
    <property type="entry name" value="Lumazine-bd"/>
</dbReference>
<evidence type="ECO:0000256" key="6">
    <source>
        <dbReference type="ARBA" id="ARBA00022619"/>
    </source>
</evidence>
<dbReference type="PANTHER" id="PTHR21098">
    <property type="entry name" value="RIBOFLAVIN SYNTHASE ALPHA CHAIN"/>
    <property type="match status" value="1"/>
</dbReference>
<feature type="domain" description="Lumazine-binding" evidence="11">
    <location>
        <begin position="90"/>
        <end position="186"/>
    </location>
</feature>
<gene>
    <name evidence="12" type="primary">ribE</name>
    <name evidence="12" type="ORF">CQA63_03620</name>
</gene>